<protein>
    <submittedName>
        <fullName evidence="2">Putative secreted protein</fullName>
    </submittedName>
</protein>
<dbReference type="EMBL" id="GBBM01007725">
    <property type="protein sequence ID" value="JAC27693.1"/>
    <property type="molecule type" value="mRNA"/>
</dbReference>
<evidence type="ECO:0000256" key="1">
    <source>
        <dbReference type="SAM" id="SignalP"/>
    </source>
</evidence>
<reference evidence="2" key="1">
    <citation type="submission" date="2014-03" db="EMBL/GenBank/DDBJ databases">
        <title>The sialotranscriptome of Amblyomma triste, Amblyomma parvum and Amblyomma cajennense ticks, uncovered by 454-based RNA-seq.</title>
        <authorList>
            <person name="Garcia G.R."/>
            <person name="Gardinassi L.G."/>
            <person name="Ribeiro J.M."/>
            <person name="Anatriello E."/>
            <person name="Ferreira B.R."/>
            <person name="Moreira H.N."/>
            <person name="Mafra C."/>
            <person name="Olegario M.M."/>
            <person name="Szabo P.J."/>
            <person name="Miranda-Santos I.K."/>
            <person name="Maruyama S.R."/>
        </authorList>
    </citation>
    <scope>NUCLEOTIDE SEQUENCE</scope>
    <source>
        <strain evidence="2">Mato Grasso do Sul</strain>
        <tissue evidence="2">Salivary glands</tissue>
    </source>
</reference>
<evidence type="ECO:0000313" key="2">
    <source>
        <dbReference type="EMBL" id="JAC27693.1"/>
    </source>
</evidence>
<feature type="chain" id="PRO_5001521657" evidence="1">
    <location>
        <begin position="19"/>
        <end position="114"/>
    </location>
</feature>
<feature type="non-terminal residue" evidence="2">
    <location>
        <position position="114"/>
    </location>
</feature>
<sequence>MLCTASWCGCCLSTFVSCCHVLPVFIKRKYNGAVTAGPLRQKKLSRSPGMPQVLCFYYKAWCTPPCDVLAVEDLLPPHCIHLSVGTSISLLTLSCKPIKLSTPCCSQKKNFPEV</sequence>
<accession>A0A023G491</accession>
<proteinExistence type="evidence at transcript level"/>
<keyword evidence="1" id="KW-0732">Signal</keyword>
<dbReference type="AlphaFoldDB" id="A0A023G491"/>
<organism evidence="2">
    <name type="scientific">Amblyomma triste</name>
    <name type="common">Neotropical tick</name>
    <dbReference type="NCBI Taxonomy" id="251400"/>
    <lineage>
        <taxon>Eukaryota</taxon>
        <taxon>Metazoa</taxon>
        <taxon>Ecdysozoa</taxon>
        <taxon>Arthropoda</taxon>
        <taxon>Chelicerata</taxon>
        <taxon>Arachnida</taxon>
        <taxon>Acari</taxon>
        <taxon>Parasitiformes</taxon>
        <taxon>Ixodida</taxon>
        <taxon>Ixodoidea</taxon>
        <taxon>Ixodidae</taxon>
        <taxon>Amblyomminae</taxon>
        <taxon>Amblyomma</taxon>
    </lineage>
</organism>
<feature type="signal peptide" evidence="1">
    <location>
        <begin position="1"/>
        <end position="18"/>
    </location>
</feature>
<name>A0A023G491_AMBTT</name>